<gene>
    <name evidence="2" type="ORF">SAMN05216429_10544</name>
</gene>
<sequence length="171" mass="19584">MSENAPVAPWYRQPWFWFLTIAPIATIIYGIFFIIVASSIDDSMVSDSYSKEGRAINMAIARDQRAQDMELAGMLDFRGRDAELSLETKEGPADFPYLVLHLYHPTLSDKDRTIQFQKLANGEYTGQIHGNLDGRWYYDLKGPTNEWRVKGELYLPSRDAIAIKAQDTEKE</sequence>
<protein>
    <recommendedName>
        <fullName evidence="4">Nitrogen fixation protein FixH</fullName>
    </recommendedName>
</protein>
<dbReference type="RefSeq" id="WP_091703317.1">
    <property type="nucleotide sequence ID" value="NZ_BMYN01000004.1"/>
</dbReference>
<dbReference type="OrthoDB" id="5295180at2"/>
<proteinExistence type="predicted"/>
<evidence type="ECO:0000313" key="2">
    <source>
        <dbReference type="EMBL" id="SFJ71199.1"/>
    </source>
</evidence>
<name>A0A1I3TLE1_9GAMM</name>
<dbReference type="AlphaFoldDB" id="A0A1I3TLE1"/>
<dbReference type="InterPro" id="IPR008620">
    <property type="entry name" value="FixH"/>
</dbReference>
<evidence type="ECO:0000313" key="3">
    <source>
        <dbReference type="Proteomes" id="UP000199445"/>
    </source>
</evidence>
<keyword evidence="1" id="KW-1133">Transmembrane helix</keyword>
<keyword evidence="1" id="KW-0472">Membrane</keyword>
<evidence type="ECO:0000256" key="1">
    <source>
        <dbReference type="SAM" id="Phobius"/>
    </source>
</evidence>
<evidence type="ECO:0008006" key="4">
    <source>
        <dbReference type="Google" id="ProtNLM"/>
    </source>
</evidence>
<keyword evidence="1" id="KW-0812">Transmembrane</keyword>
<feature type="transmembrane region" description="Helical" evidence="1">
    <location>
        <begin position="15"/>
        <end position="36"/>
    </location>
</feature>
<dbReference type="Proteomes" id="UP000199445">
    <property type="component" value="Unassembled WGS sequence"/>
</dbReference>
<reference evidence="2 3" key="1">
    <citation type="submission" date="2016-10" db="EMBL/GenBank/DDBJ databases">
        <authorList>
            <person name="de Groot N.N."/>
        </authorList>
    </citation>
    <scope>NUCLEOTIDE SEQUENCE [LARGE SCALE GENOMIC DNA]</scope>
    <source>
        <strain evidence="2 3">IBRC-M 10445</strain>
    </source>
</reference>
<dbReference type="Pfam" id="PF05751">
    <property type="entry name" value="FixH"/>
    <property type="match status" value="1"/>
</dbReference>
<keyword evidence="3" id="KW-1185">Reference proteome</keyword>
<organism evidence="2 3">
    <name type="scientific">Marinobacter persicus</name>
    <dbReference type="NCBI Taxonomy" id="930118"/>
    <lineage>
        <taxon>Bacteria</taxon>
        <taxon>Pseudomonadati</taxon>
        <taxon>Pseudomonadota</taxon>
        <taxon>Gammaproteobacteria</taxon>
        <taxon>Pseudomonadales</taxon>
        <taxon>Marinobacteraceae</taxon>
        <taxon>Marinobacter</taxon>
    </lineage>
</organism>
<dbReference type="EMBL" id="FOSC01000005">
    <property type="protein sequence ID" value="SFJ71199.1"/>
    <property type="molecule type" value="Genomic_DNA"/>
</dbReference>
<accession>A0A1I3TLE1</accession>